<accession>A0ABX7XNY4</accession>
<dbReference type="Proteomes" id="UP000682195">
    <property type="component" value="Chromosome 1"/>
</dbReference>
<dbReference type="RefSeq" id="WP_021671191.1">
    <property type="nucleotide sequence ID" value="NZ_CP072360.1"/>
</dbReference>
<reference evidence="1 2" key="1">
    <citation type="submission" date="2021-03" db="EMBL/GenBank/DDBJ databases">
        <title>Human Oral Microbial Genomes.</title>
        <authorList>
            <person name="Johnston C.D."/>
            <person name="Chen T."/>
            <person name="Dewhirst F.E."/>
        </authorList>
    </citation>
    <scope>NUCLEOTIDE SEQUENCE [LARGE SCALE GENOMIC DNA]</scope>
    <source>
        <strain evidence="1 2">F0054</strain>
    </source>
</reference>
<evidence type="ECO:0000313" key="2">
    <source>
        <dbReference type="Proteomes" id="UP000682195"/>
    </source>
</evidence>
<evidence type="ECO:0000313" key="1">
    <source>
        <dbReference type="EMBL" id="QUB75384.1"/>
    </source>
</evidence>
<name>A0ABX7XNY4_9BACT</name>
<proteinExistence type="predicted"/>
<dbReference type="EMBL" id="CP072361">
    <property type="protein sequence ID" value="QUB75384.1"/>
    <property type="molecule type" value="Genomic_DNA"/>
</dbReference>
<organism evidence="1 2">
    <name type="scientific">Prevotella melaninogenica</name>
    <dbReference type="NCBI Taxonomy" id="28132"/>
    <lineage>
        <taxon>Bacteria</taxon>
        <taxon>Pseudomonadati</taxon>
        <taxon>Bacteroidota</taxon>
        <taxon>Bacteroidia</taxon>
        <taxon>Bacteroidales</taxon>
        <taxon>Prevotellaceae</taxon>
        <taxon>Prevotella</taxon>
    </lineage>
</organism>
<keyword evidence="2" id="KW-1185">Reference proteome</keyword>
<gene>
    <name evidence="1" type="ORF">J5A58_07680</name>
</gene>
<sequence length="75" mass="8917">MKLIKKKEQKKVATSVLFSERPTMRSGFLSVIGVMSRRRFERYLHGNDFEDLQRDTRLIANDMNAVLRRLNYGKR</sequence>
<protein>
    <submittedName>
        <fullName evidence="1">Uncharacterized protein</fullName>
    </submittedName>
</protein>